<evidence type="ECO:0000256" key="2">
    <source>
        <dbReference type="SAM" id="SignalP"/>
    </source>
</evidence>
<comment type="caution">
    <text evidence="3">The sequence shown here is derived from an EMBL/GenBank/DDBJ whole genome shotgun (WGS) entry which is preliminary data.</text>
</comment>
<dbReference type="EMBL" id="JARPUR010000002">
    <property type="protein sequence ID" value="KAK4881031.1"/>
    <property type="molecule type" value="Genomic_DNA"/>
</dbReference>
<proteinExistence type="predicted"/>
<name>A0AAN7PI83_9COLE</name>
<accession>A0AAN7PI83</accession>
<feature type="chain" id="PRO_5042964384" evidence="2">
    <location>
        <begin position="20"/>
        <end position="182"/>
    </location>
</feature>
<evidence type="ECO:0000313" key="4">
    <source>
        <dbReference type="Proteomes" id="UP001353858"/>
    </source>
</evidence>
<dbReference type="AlphaFoldDB" id="A0AAN7PI83"/>
<evidence type="ECO:0000256" key="1">
    <source>
        <dbReference type="SAM" id="MobiDB-lite"/>
    </source>
</evidence>
<gene>
    <name evidence="3" type="ORF">RN001_004350</name>
</gene>
<feature type="compositionally biased region" description="Basic residues" evidence="1">
    <location>
        <begin position="167"/>
        <end position="182"/>
    </location>
</feature>
<keyword evidence="2" id="KW-0732">Signal</keyword>
<organism evidence="3 4">
    <name type="scientific">Aquatica leii</name>
    <dbReference type="NCBI Taxonomy" id="1421715"/>
    <lineage>
        <taxon>Eukaryota</taxon>
        <taxon>Metazoa</taxon>
        <taxon>Ecdysozoa</taxon>
        <taxon>Arthropoda</taxon>
        <taxon>Hexapoda</taxon>
        <taxon>Insecta</taxon>
        <taxon>Pterygota</taxon>
        <taxon>Neoptera</taxon>
        <taxon>Endopterygota</taxon>
        <taxon>Coleoptera</taxon>
        <taxon>Polyphaga</taxon>
        <taxon>Elateriformia</taxon>
        <taxon>Elateroidea</taxon>
        <taxon>Lampyridae</taxon>
        <taxon>Luciolinae</taxon>
        <taxon>Aquatica</taxon>
    </lineage>
</organism>
<reference evidence="4" key="1">
    <citation type="submission" date="2023-01" db="EMBL/GenBank/DDBJ databases">
        <title>Key to firefly adult light organ development and bioluminescence: homeobox transcription factors regulate luciferase expression and transportation to peroxisome.</title>
        <authorList>
            <person name="Fu X."/>
        </authorList>
    </citation>
    <scope>NUCLEOTIDE SEQUENCE [LARGE SCALE GENOMIC DNA]</scope>
</reference>
<dbReference type="Proteomes" id="UP001353858">
    <property type="component" value="Unassembled WGS sequence"/>
</dbReference>
<protein>
    <submittedName>
        <fullName evidence="3">Uncharacterized protein</fullName>
    </submittedName>
</protein>
<evidence type="ECO:0000313" key="3">
    <source>
        <dbReference type="EMBL" id="KAK4881031.1"/>
    </source>
</evidence>
<feature type="region of interest" description="Disordered" evidence="1">
    <location>
        <begin position="155"/>
        <end position="182"/>
    </location>
</feature>
<feature type="signal peptide" evidence="2">
    <location>
        <begin position="1"/>
        <end position="19"/>
    </location>
</feature>
<sequence length="182" mass="20582">MLQGIVLTFFALVLQEICGSPMQHEIVVRNNTLMNNIYPVVSPLNDVFEKILESPNIVENAENYVRNAIDDYKQKNKKTQEVAVTDNFTEYIKRPFGSETSADLNNFIDDGGVLLKLAGNGLQKMYENAKPLIQKTSWSDVYNAASDAIANLKDYVGNPKPYELPKHEKKKKKKKNDAKKSN</sequence>
<keyword evidence="4" id="KW-1185">Reference proteome</keyword>